<reference evidence="1 2" key="1">
    <citation type="journal article" date="2019" name="Sci. Rep.">
        <title>Orb-weaving spider Araneus ventricosus genome elucidates the spidroin gene catalogue.</title>
        <authorList>
            <person name="Kono N."/>
            <person name="Nakamura H."/>
            <person name="Ohtoshi R."/>
            <person name="Moran D.A.P."/>
            <person name="Shinohara A."/>
            <person name="Yoshida Y."/>
            <person name="Fujiwara M."/>
            <person name="Mori M."/>
            <person name="Tomita M."/>
            <person name="Arakawa K."/>
        </authorList>
    </citation>
    <scope>NUCLEOTIDE SEQUENCE [LARGE SCALE GENOMIC DNA]</scope>
</reference>
<evidence type="ECO:0008006" key="3">
    <source>
        <dbReference type="Google" id="ProtNLM"/>
    </source>
</evidence>
<evidence type="ECO:0000313" key="2">
    <source>
        <dbReference type="Proteomes" id="UP000499080"/>
    </source>
</evidence>
<gene>
    <name evidence="1" type="ORF">AVEN_245431_1</name>
</gene>
<name>A0A4Y2LT08_ARAVE</name>
<dbReference type="GO" id="GO:0003676">
    <property type="term" value="F:nucleic acid binding"/>
    <property type="evidence" value="ECO:0007669"/>
    <property type="project" value="InterPro"/>
</dbReference>
<dbReference type="OrthoDB" id="6431442at2759"/>
<dbReference type="InterPro" id="IPR036397">
    <property type="entry name" value="RNaseH_sf"/>
</dbReference>
<protein>
    <recommendedName>
        <fullName evidence="3">Integrase catalytic domain-containing protein</fullName>
    </recommendedName>
</protein>
<keyword evidence="2" id="KW-1185">Reference proteome</keyword>
<dbReference type="AlphaFoldDB" id="A0A4Y2LT08"/>
<organism evidence="1 2">
    <name type="scientific">Araneus ventricosus</name>
    <name type="common">Orbweaver spider</name>
    <name type="synonym">Epeira ventricosa</name>
    <dbReference type="NCBI Taxonomy" id="182803"/>
    <lineage>
        <taxon>Eukaryota</taxon>
        <taxon>Metazoa</taxon>
        <taxon>Ecdysozoa</taxon>
        <taxon>Arthropoda</taxon>
        <taxon>Chelicerata</taxon>
        <taxon>Arachnida</taxon>
        <taxon>Araneae</taxon>
        <taxon>Araneomorphae</taxon>
        <taxon>Entelegynae</taxon>
        <taxon>Araneoidea</taxon>
        <taxon>Araneidae</taxon>
        <taxon>Araneus</taxon>
    </lineage>
</organism>
<dbReference type="SUPFAM" id="SSF53098">
    <property type="entry name" value="Ribonuclease H-like"/>
    <property type="match status" value="1"/>
</dbReference>
<dbReference type="Proteomes" id="UP000499080">
    <property type="component" value="Unassembled WGS sequence"/>
</dbReference>
<comment type="caution">
    <text evidence="1">The sequence shown here is derived from an EMBL/GenBank/DDBJ whole genome shotgun (WGS) entry which is preliminary data.</text>
</comment>
<dbReference type="Gene3D" id="3.30.420.10">
    <property type="entry name" value="Ribonuclease H-like superfamily/Ribonuclease H"/>
    <property type="match status" value="1"/>
</dbReference>
<evidence type="ECO:0000313" key="1">
    <source>
        <dbReference type="EMBL" id="GBN16507.1"/>
    </source>
</evidence>
<dbReference type="InterPro" id="IPR012337">
    <property type="entry name" value="RNaseH-like_sf"/>
</dbReference>
<accession>A0A4Y2LT08</accession>
<sequence>MDRSIVAIKAHIPARETTFTSEELVEEERKKVVGTDFADSLCRRDHDKVYIALFTCAVTRAVHLEVVCSQSMECFRLTFRLFISRRGIRKILNSDNELPFKSAGIELKRLYMNIYECKIILVKGAQNGSTLLSVLHGEAWGY</sequence>
<proteinExistence type="predicted"/>
<dbReference type="EMBL" id="BGPR01006157">
    <property type="protein sequence ID" value="GBN16507.1"/>
    <property type="molecule type" value="Genomic_DNA"/>
</dbReference>